<proteinExistence type="predicted"/>
<feature type="non-terminal residue" evidence="1">
    <location>
        <position position="1"/>
    </location>
</feature>
<name>W1XPV9_9ZZZZ</name>
<comment type="caution">
    <text evidence="1">The sequence shown here is derived from an EMBL/GenBank/DDBJ whole genome shotgun (WGS) entry which is preliminary data.</text>
</comment>
<accession>W1XPV9</accession>
<organism evidence="1">
    <name type="scientific">human gut metagenome</name>
    <dbReference type="NCBI Taxonomy" id="408170"/>
    <lineage>
        <taxon>unclassified sequences</taxon>
        <taxon>metagenomes</taxon>
        <taxon>organismal metagenomes</taxon>
    </lineage>
</organism>
<reference evidence="1" key="1">
    <citation type="submission" date="2013-12" db="EMBL/GenBank/DDBJ databases">
        <title>A Varibaculum cambriense genome reconstructed from a premature infant gut community with otherwise low bacterial novelty that shifts toward anaerobic metabolism during the third week of life.</title>
        <authorList>
            <person name="Brown C.T."/>
            <person name="Sharon I."/>
            <person name="Thomas B.C."/>
            <person name="Castelle C.J."/>
            <person name="Morowitz M.J."/>
            <person name="Banfield J.F."/>
        </authorList>
    </citation>
    <scope>NUCLEOTIDE SEQUENCE</scope>
</reference>
<dbReference type="EMBL" id="AZMM01013355">
    <property type="protein sequence ID" value="ETJ32176.1"/>
    <property type="molecule type" value="Genomic_DNA"/>
</dbReference>
<evidence type="ECO:0000313" key="1">
    <source>
        <dbReference type="EMBL" id="ETJ32176.1"/>
    </source>
</evidence>
<gene>
    <name evidence="1" type="ORF">Q604_UNBC13355G0001</name>
</gene>
<protein>
    <submittedName>
        <fullName evidence="1">Sucrose operon repressor</fullName>
    </submittedName>
</protein>
<sequence length="80" mass="9283">LGVIQALKDYHISPKIYETTFKHEQAFKDVSQQLERVQLADPPRIVSGLTLNRINIQYPFHLAGIRYCINKCQRTIDDVL</sequence>
<dbReference type="AlphaFoldDB" id="W1XPV9"/>